<protein>
    <submittedName>
        <fullName evidence="3">DUF3592 domain-containing protein</fullName>
    </submittedName>
</protein>
<feature type="domain" description="DUF3592" evidence="2">
    <location>
        <begin position="44"/>
        <end position="128"/>
    </location>
</feature>
<reference evidence="3" key="1">
    <citation type="submission" date="2022-05" db="EMBL/GenBank/DDBJ databases">
        <title>Sphingomonas sp. strain MG17 Genome sequencing and assembly.</title>
        <authorList>
            <person name="Kim I."/>
        </authorList>
    </citation>
    <scope>NUCLEOTIDE SEQUENCE</scope>
    <source>
        <strain evidence="3">MG17</strain>
    </source>
</reference>
<evidence type="ECO:0000256" key="1">
    <source>
        <dbReference type="SAM" id="Phobius"/>
    </source>
</evidence>
<accession>A0A9X2HKV7</accession>
<comment type="caution">
    <text evidence="3">The sequence shown here is derived from an EMBL/GenBank/DDBJ whole genome shotgun (WGS) entry which is preliminary data.</text>
</comment>
<dbReference type="Proteomes" id="UP001139451">
    <property type="component" value="Unassembled WGS sequence"/>
</dbReference>
<evidence type="ECO:0000313" key="3">
    <source>
        <dbReference type="EMBL" id="MCP3733066.1"/>
    </source>
</evidence>
<dbReference type="AlphaFoldDB" id="A0A9X2HKV7"/>
<name>A0A9X2HKV7_9SPHN</name>
<organism evidence="3 4">
    <name type="scientific">Sphingomonas tagetis</name>
    <dbReference type="NCBI Taxonomy" id="2949092"/>
    <lineage>
        <taxon>Bacteria</taxon>
        <taxon>Pseudomonadati</taxon>
        <taxon>Pseudomonadota</taxon>
        <taxon>Alphaproteobacteria</taxon>
        <taxon>Sphingomonadales</taxon>
        <taxon>Sphingomonadaceae</taxon>
        <taxon>Sphingomonas</taxon>
    </lineage>
</organism>
<proteinExistence type="predicted"/>
<keyword evidence="4" id="KW-1185">Reference proteome</keyword>
<keyword evidence="1" id="KW-0812">Transmembrane</keyword>
<sequence>MNTLLLLALGMALVGIFVAIWGARTYRRQGAQHADASARWKQARATVVDARIIERERSDSNDNDYTVYEPRLRYSYAVGGAAHEGERINLCSAESYSDPSKAEQWLAAHAPGTAIDIWYDPGRPGESACVIDKPSLLGAIVTVGVGVGLVGMAIWILFMLPAD</sequence>
<dbReference type="Pfam" id="PF12158">
    <property type="entry name" value="DUF3592"/>
    <property type="match status" value="1"/>
</dbReference>
<dbReference type="EMBL" id="JAMLDX010000030">
    <property type="protein sequence ID" value="MCP3733066.1"/>
    <property type="molecule type" value="Genomic_DNA"/>
</dbReference>
<evidence type="ECO:0000313" key="4">
    <source>
        <dbReference type="Proteomes" id="UP001139451"/>
    </source>
</evidence>
<gene>
    <name evidence="3" type="ORF">M9978_21910</name>
</gene>
<keyword evidence="1" id="KW-0472">Membrane</keyword>
<dbReference type="RefSeq" id="WP_254297141.1">
    <property type="nucleotide sequence ID" value="NZ_JAMLDX010000030.1"/>
</dbReference>
<feature type="transmembrane region" description="Helical" evidence="1">
    <location>
        <begin position="136"/>
        <end position="160"/>
    </location>
</feature>
<evidence type="ECO:0000259" key="2">
    <source>
        <dbReference type="Pfam" id="PF12158"/>
    </source>
</evidence>
<dbReference type="InterPro" id="IPR021994">
    <property type="entry name" value="DUF3592"/>
</dbReference>
<keyword evidence="1" id="KW-1133">Transmembrane helix</keyword>